<dbReference type="VEuPathDB" id="FungiDB:B9J08_004415"/>
<feature type="compositionally biased region" description="Polar residues" evidence="1">
    <location>
        <begin position="29"/>
        <end position="46"/>
    </location>
</feature>
<dbReference type="VEuPathDB" id="FungiDB:QG37_04481"/>
<dbReference type="AlphaFoldDB" id="A0A0L0NY52"/>
<organism evidence="2 3">
    <name type="scientific">Candidozyma auris</name>
    <name type="common">Yeast</name>
    <name type="synonym">Candida auris</name>
    <dbReference type="NCBI Taxonomy" id="498019"/>
    <lineage>
        <taxon>Eukaryota</taxon>
        <taxon>Fungi</taxon>
        <taxon>Dikarya</taxon>
        <taxon>Ascomycota</taxon>
        <taxon>Saccharomycotina</taxon>
        <taxon>Pichiomycetes</taxon>
        <taxon>Metschnikowiaceae</taxon>
        <taxon>Candidozyma</taxon>
    </lineage>
</organism>
<dbReference type="EMBL" id="LGST01000031">
    <property type="protein sequence ID" value="KND98585.1"/>
    <property type="molecule type" value="Genomic_DNA"/>
</dbReference>
<name>A0A0L0NY52_CANAR</name>
<sequence>MLKAFKQTTYKLPGIFQIMAATTPKPESIDTSASTASPTDQATQEATDGVANLTVTKKKQRKQQTEEEFQAQKAQFLESGPRINTLDWLYDQQILDNLDNLKKTDRVHMLHACEKAYYMRDYDKCLELIAQAEKLFGVAPSDNIEDIKNDFALAGRKTKKSLKVERHVVDLLHIKEACLKKRRSQ</sequence>
<dbReference type="Proteomes" id="UP000037122">
    <property type="component" value="Unassembled WGS sequence"/>
</dbReference>
<accession>A0A0L0NY52</accession>
<dbReference type="VEuPathDB" id="FungiDB:CJI97_004478"/>
<evidence type="ECO:0000313" key="2">
    <source>
        <dbReference type="EMBL" id="KND98585.1"/>
    </source>
</evidence>
<protein>
    <submittedName>
        <fullName evidence="2">Uncharacterized protein</fullName>
    </submittedName>
</protein>
<dbReference type="VEuPathDB" id="FungiDB:CJI96_0005436"/>
<proteinExistence type="predicted"/>
<comment type="caution">
    <text evidence="2">The sequence shown here is derived from an EMBL/GenBank/DDBJ whole genome shotgun (WGS) entry which is preliminary data.</text>
</comment>
<reference evidence="3" key="1">
    <citation type="journal article" date="2015" name="BMC Genomics">
        <title>Draft genome of a commonly misdiagnosed multidrug resistant pathogen Candida auris.</title>
        <authorList>
            <person name="Chatterjee S."/>
            <person name="Alampalli S.V."/>
            <person name="Nageshan R.K."/>
            <person name="Chettiar S.T."/>
            <person name="Joshi S."/>
            <person name="Tatu U.S."/>
        </authorList>
    </citation>
    <scope>NUCLEOTIDE SEQUENCE [LARGE SCALE GENOMIC DNA]</scope>
    <source>
        <strain evidence="3">6684</strain>
    </source>
</reference>
<gene>
    <name evidence="2" type="ORF">QG37_04481</name>
</gene>
<evidence type="ECO:0000256" key="1">
    <source>
        <dbReference type="SAM" id="MobiDB-lite"/>
    </source>
</evidence>
<dbReference type="VEuPathDB" id="FungiDB:CJJ07_000379"/>
<feature type="region of interest" description="Disordered" evidence="1">
    <location>
        <begin position="26"/>
        <end position="46"/>
    </location>
</feature>
<evidence type="ECO:0000313" key="3">
    <source>
        <dbReference type="Proteomes" id="UP000037122"/>
    </source>
</evidence>